<comment type="caution">
    <text evidence="11">The sequence shown here is derived from an EMBL/GenBank/DDBJ whole genome shotgun (WGS) entry which is preliminary data.</text>
</comment>
<feature type="DNA-binding region" description="OmpR/PhoB-type" evidence="8">
    <location>
        <begin position="126"/>
        <end position="220"/>
    </location>
</feature>
<keyword evidence="3" id="KW-0902">Two-component regulatory system</keyword>
<feature type="domain" description="OmpR/PhoB-type" evidence="10">
    <location>
        <begin position="126"/>
        <end position="220"/>
    </location>
</feature>
<proteinExistence type="predicted"/>
<evidence type="ECO:0000256" key="6">
    <source>
        <dbReference type="ARBA" id="ARBA00023163"/>
    </source>
</evidence>
<keyword evidence="6" id="KW-0804">Transcription</keyword>
<evidence type="ECO:0000313" key="12">
    <source>
        <dbReference type="Proteomes" id="UP000245998"/>
    </source>
</evidence>
<feature type="modified residue" description="4-aspartylphosphate" evidence="7">
    <location>
        <position position="53"/>
    </location>
</feature>
<dbReference type="SMART" id="SM00862">
    <property type="entry name" value="Trans_reg_C"/>
    <property type="match status" value="1"/>
</dbReference>
<dbReference type="InterPro" id="IPR036388">
    <property type="entry name" value="WH-like_DNA-bd_sf"/>
</dbReference>
<evidence type="ECO:0000256" key="2">
    <source>
        <dbReference type="ARBA" id="ARBA00022553"/>
    </source>
</evidence>
<dbReference type="OrthoDB" id="9790442at2"/>
<dbReference type="PROSITE" id="PS51755">
    <property type="entry name" value="OMPR_PHOB"/>
    <property type="match status" value="1"/>
</dbReference>
<evidence type="ECO:0000259" key="9">
    <source>
        <dbReference type="PROSITE" id="PS50110"/>
    </source>
</evidence>
<evidence type="ECO:0000313" key="11">
    <source>
        <dbReference type="EMBL" id="PWA06278.1"/>
    </source>
</evidence>
<dbReference type="InterPro" id="IPR011006">
    <property type="entry name" value="CheY-like_superfamily"/>
</dbReference>
<dbReference type="AlphaFoldDB" id="A0A2U1JN39"/>
<dbReference type="Gene3D" id="6.10.250.690">
    <property type="match status" value="1"/>
</dbReference>
<evidence type="ECO:0000256" key="5">
    <source>
        <dbReference type="ARBA" id="ARBA00023125"/>
    </source>
</evidence>
<evidence type="ECO:0000259" key="10">
    <source>
        <dbReference type="PROSITE" id="PS51755"/>
    </source>
</evidence>
<sequence length="221" mass="25862">MSDYQINLVEDEQSLARILKTYLEKEGWQVNVFYRGEDALEHLHSPCHLWILDIMLPGIDGYEVLKKIKSNSDTPVIFISARDQDLDRIVGLELGGDDYLSKPFLPRELVIRARKLLKLFHEQHHSKTIELCGYSIDFIKRKIISKDEEIELTTKEMDVVLLLAGHLNKILKREIILQHVWGEDYFGSTRAVDDVIRRIRKKMPRLNLETVYGYGYRIVPQ</sequence>
<dbReference type="Gene3D" id="1.10.10.10">
    <property type="entry name" value="Winged helix-like DNA-binding domain superfamily/Winged helix DNA-binding domain"/>
    <property type="match status" value="1"/>
</dbReference>
<dbReference type="GO" id="GO:0000156">
    <property type="term" value="F:phosphorelay response regulator activity"/>
    <property type="evidence" value="ECO:0007669"/>
    <property type="project" value="TreeGrafter"/>
</dbReference>
<dbReference type="Proteomes" id="UP000245998">
    <property type="component" value="Unassembled WGS sequence"/>
</dbReference>
<dbReference type="RefSeq" id="WP_116556196.1">
    <property type="nucleotide sequence ID" value="NZ_QCZG01000061.1"/>
</dbReference>
<dbReference type="PANTHER" id="PTHR48111">
    <property type="entry name" value="REGULATOR OF RPOS"/>
    <property type="match status" value="1"/>
</dbReference>
<dbReference type="SMART" id="SM00448">
    <property type="entry name" value="REC"/>
    <property type="match status" value="1"/>
</dbReference>
<dbReference type="InterPro" id="IPR001789">
    <property type="entry name" value="Sig_transdc_resp-reg_receiver"/>
</dbReference>
<keyword evidence="4" id="KW-0805">Transcription regulation</keyword>
<dbReference type="Pfam" id="PF00072">
    <property type="entry name" value="Response_reg"/>
    <property type="match status" value="1"/>
</dbReference>
<keyword evidence="2 7" id="KW-0597">Phosphoprotein</keyword>
<dbReference type="PROSITE" id="PS50110">
    <property type="entry name" value="RESPONSE_REGULATORY"/>
    <property type="match status" value="1"/>
</dbReference>
<dbReference type="SUPFAM" id="SSF46894">
    <property type="entry name" value="C-terminal effector domain of the bipartite response regulators"/>
    <property type="match status" value="1"/>
</dbReference>
<keyword evidence="12" id="KW-1185">Reference proteome</keyword>
<evidence type="ECO:0000256" key="7">
    <source>
        <dbReference type="PROSITE-ProRule" id="PRU00169"/>
    </source>
</evidence>
<dbReference type="EMBL" id="QCZG01000061">
    <property type="protein sequence ID" value="PWA06278.1"/>
    <property type="molecule type" value="Genomic_DNA"/>
</dbReference>
<evidence type="ECO:0000256" key="8">
    <source>
        <dbReference type="PROSITE-ProRule" id="PRU01091"/>
    </source>
</evidence>
<evidence type="ECO:0000256" key="4">
    <source>
        <dbReference type="ARBA" id="ARBA00023015"/>
    </source>
</evidence>
<evidence type="ECO:0000256" key="1">
    <source>
        <dbReference type="ARBA" id="ARBA00004496"/>
    </source>
</evidence>
<dbReference type="PANTHER" id="PTHR48111:SF24">
    <property type="entry name" value="TRANSCRIPTIONAL REGULATORY PROTEIN CSSR"/>
    <property type="match status" value="1"/>
</dbReference>
<dbReference type="GO" id="GO:0005829">
    <property type="term" value="C:cytosol"/>
    <property type="evidence" value="ECO:0007669"/>
    <property type="project" value="TreeGrafter"/>
</dbReference>
<evidence type="ECO:0000256" key="3">
    <source>
        <dbReference type="ARBA" id="ARBA00023012"/>
    </source>
</evidence>
<dbReference type="GO" id="GO:0032993">
    <property type="term" value="C:protein-DNA complex"/>
    <property type="evidence" value="ECO:0007669"/>
    <property type="project" value="TreeGrafter"/>
</dbReference>
<keyword evidence="5 8" id="KW-0238">DNA-binding</keyword>
<dbReference type="InterPro" id="IPR016032">
    <property type="entry name" value="Sig_transdc_resp-reg_C-effctor"/>
</dbReference>
<dbReference type="InterPro" id="IPR039420">
    <property type="entry name" value="WalR-like"/>
</dbReference>
<dbReference type="SUPFAM" id="SSF52172">
    <property type="entry name" value="CheY-like"/>
    <property type="match status" value="1"/>
</dbReference>
<reference evidence="11 12" key="1">
    <citation type="submission" date="2018-04" db="EMBL/GenBank/DDBJ databases">
        <title>Camelliibacillus theae gen. nov., sp. nov., isolated from Pu'er tea.</title>
        <authorList>
            <person name="Niu L."/>
        </authorList>
    </citation>
    <scope>NUCLEOTIDE SEQUENCE [LARGE SCALE GENOMIC DNA]</scope>
    <source>
        <strain evidence="11 12">T8</strain>
    </source>
</reference>
<accession>A0A2U1JN39</accession>
<dbReference type="CDD" id="cd00383">
    <property type="entry name" value="trans_reg_C"/>
    <property type="match status" value="1"/>
</dbReference>
<comment type="subcellular location">
    <subcellularLocation>
        <location evidence="1">Cytoplasm</location>
    </subcellularLocation>
</comment>
<organism evidence="11 12">
    <name type="scientific">Pueribacillus theae</name>
    <dbReference type="NCBI Taxonomy" id="2171751"/>
    <lineage>
        <taxon>Bacteria</taxon>
        <taxon>Bacillati</taxon>
        <taxon>Bacillota</taxon>
        <taxon>Bacilli</taxon>
        <taxon>Bacillales</taxon>
        <taxon>Bacillaceae</taxon>
        <taxon>Pueribacillus</taxon>
    </lineage>
</organism>
<dbReference type="GO" id="GO:0000976">
    <property type="term" value="F:transcription cis-regulatory region binding"/>
    <property type="evidence" value="ECO:0007669"/>
    <property type="project" value="TreeGrafter"/>
</dbReference>
<name>A0A2U1JN39_9BACI</name>
<dbReference type="Gene3D" id="3.40.50.2300">
    <property type="match status" value="1"/>
</dbReference>
<dbReference type="GO" id="GO:0006355">
    <property type="term" value="P:regulation of DNA-templated transcription"/>
    <property type="evidence" value="ECO:0007669"/>
    <property type="project" value="InterPro"/>
</dbReference>
<feature type="domain" description="Response regulatory" evidence="9">
    <location>
        <begin position="5"/>
        <end position="117"/>
    </location>
</feature>
<dbReference type="InterPro" id="IPR001867">
    <property type="entry name" value="OmpR/PhoB-type_DNA-bd"/>
</dbReference>
<gene>
    <name evidence="11" type="ORF">DCC39_17575</name>
</gene>
<dbReference type="Pfam" id="PF00486">
    <property type="entry name" value="Trans_reg_C"/>
    <property type="match status" value="1"/>
</dbReference>
<dbReference type="CDD" id="cd17574">
    <property type="entry name" value="REC_OmpR"/>
    <property type="match status" value="1"/>
</dbReference>
<protein>
    <submittedName>
        <fullName evidence="11">DNA-binding response regulator</fullName>
    </submittedName>
</protein>